<dbReference type="Proteomes" id="UP000481153">
    <property type="component" value="Unassembled WGS sequence"/>
</dbReference>
<sequence>MVSAGNCNFRDGDVIALKADNGLYFSTCRNCIYAGDFTDSITLQDSFGATYAFWTVVNTGNGKIALKGDTGKFVARCNNCVQGALSPDEAFVSAADSKSSPLAQFTCEDASNGKIALKADTGKYLAHCKGCVPRRPAADVIIMNATNKQIKLIQVSYTVFDGQPPLLKDIVACLQRVEAFALVGCRRDTATVVHKHAEQSKAGTRKHGAKHKHDSVGLGRLLVDRHCQHDWLLHNRELSVVSITPVVDMHRNDIRWTARDAAIATSDILASVSLQRDLAVAGIFASELGPWTRLPVRDVDKGFVGDSGTWHTVVATREIVAQTVQYEYGVPALMGDWRLTESG</sequence>
<protein>
    <submittedName>
        <fullName evidence="1">Uncharacterized protein</fullName>
    </submittedName>
</protein>
<accession>A0A6G0X3F0</accession>
<dbReference type="SUPFAM" id="SSF50405">
    <property type="entry name" value="Actin-crosslinking proteins"/>
    <property type="match status" value="1"/>
</dbReference>
<evidence type="ECO:0000313" key="1">
    <source>
        <dbReference type="EMBL" id="KAF0734360.1"/>
    </source>
</evidence>
<name>A0A6G0X3F0_9STRA</name>
<organism evidence="1 2">
    <name type="scientific">Aphanomyces euteiches</name>
    <dbReference type="NCBI Taxonomy" id="100861"/>
    <lineage>
        <taxon>Eukaryota</taxon>
        <taxon>Sar</taxon>
        <taxon>Stramenopiles</taxon>
        <taxon>Oomycota</taxon>
        <taxon>Saprolegniomycetes</taxon>
        <taxon>Saprolegniales</taxon>
        <taxon>Verrucalvaceae</taxon>
        <taxon>Aphanomyces</taxon>
    </lineage>
</organism>
<proteinExistence type="predicted"/>
<gene>
    <name evidence="1" type="ORF">Ae201684_008961</name>
</gene>
<reference evidence="1 2" key="1">
    <citation type="submission" date="2019-07" db="EMBL/GenBank/DDBJ databases">
        <title>Genomics analysis of Aphanomyces spp. identifies a new class of oomycete effector associated with host adaptation.</title>
        <authorList>
            <person name="Gaulin E."/>
        </authorList>
    </citation>
    <scope>NUCLEOTIDE SEQUENCE [LARGE SCALE GENOMIC DNA]</scope>
    <source>
        <strain evidence="1 2">ATCC 201684</strain>
    </source>
</reference>
<evidence type="ECO:0000313" key="2">
    <source>
        <dbReference type="Proteomes" id="UP000481153"/>
    </source>
</evidence>
<dbReference type="VEuPathDB" id="FungiDB:AeMF1_006700"/>
<dbReference type="Gene3D" id="2.80.10.50">
    <property type="match status" value="2"/>
</dbReference>
<dbReference type="AlphaFoldDB" id="A0A6G0X3F0"/>
<comment type="caution">
    <text evidence="1">The sequence shown here is derived from an EMBL/GenBank/DDBJ whole genome shotgun (WGS) entry which is preliminary data.</text>
</comment>
<keyword evidence="2" id="KW-1185">Reference proteome</keyword>
<dbReference type="CDD" id="cd00257">
    <property type="entry name" value="beta-trefoil_FSCN-like"/>
    <property type="match status" value="1"/>
</dbReference>
<dbReference type="EMBL" id="VJMJ01000115">
    <property type="protein sequence ID" value="KAF0734360.1"/>
    <property type="molecule type" value="Genomic_DNA"/>
</dbReference>
<dbReference type="InterPro" id="IPR008999">
    <property type="entry name" value="Actin-crosslinking"/>
</dbReference>